<dbReference type="Pfam" id="PF00496">
    <property type="entry name" value="SBP_bac_5"/>
    <property type="match status" value="1"/>
</dbReference>
<comment type="similarity">
    <text evidence="2">Belongs to the bacterial solute-binding protein 5 family.</text>
</comment>
<keyword evidence="4 6" id="KW-0732">Signal</keyword>
<dbReference type="GO" id="GO:1904680">
    <property type="term" value="F:peptide transmembrane transporter activity"/>
    <property type="evidence" value="ECO:0007669"/>
    <property type="project" value="TreeGrafter"/>
</dbReference>
<feature type="chain" id="PRO_5039428053" evidence="6">
    <location>
        <begin position="24"/>
        <end position="743"/>
    </location>
</feature>
<dbReference type="RefSeq" id="WP_073384913.1">
    <property type="nucleotide sequence ID" value="NZ_FQXK01000003.1"/>
</dbReference>
<dbReference type="InterPro" id="IPR039424">
    <property type="entry name" value="SBP_5"/>
</dbReference>
<comment type="subcellular location">
    <subcellularLocation>
        <location evidence="1">Cell membrane</location>
        <topology evidence="1">Lipid-anchor</topology>
    </subcellularLocation>
</comment>
<protein>
    <submittedName>
        <fullName evidence="8">Oligopeptide transport system substrate-binding protein</fullName>
    </submittedName>
</protein>
<feature type="domain" description="Solute-binding protein family 5" evidence="7">
    <location>
        <begin position="243"/>
        <end position="730"/>
    </location>
</feature>
<dbReference type="OrthoDB" id="9801912at2"/>
<feature type="region of interest" description="Disordered" evidence="5">
    <location>
        <begin position="23"/>
        <end position="67"/>
    </location>
</feature>
<accession>A0A1M5QH46</accession>
<dbReference type="SUPFAM" id="SSF53850">
    <property type="entry name" value="Periplasmic binding protein-like II"/>
    <property type="match status" value="1"/>
</dbReference>
<evidence type="ECO:0000256" key="1">
    <source>
        <dbReference type="ARBA" id="ARBA00004193"/>
    </source>
</evidence>
<dbReference type="Gene3D" id="3.40.190.10">
    <property type="entry name" value="Periplasmic binding protein-like II"/>
    <property type="match status" value="1"/>
</dbReference>
<proteinExistence type="inferred from homology"/>
<dbReference type="Gene3D" id="3.90.76.10">
    <property type="entry name" value="Dipeptide-binding Protein, Domain 1"/>
    <property type="match status" value="1"/>
</dbReference>
<sequence>MKRSKVIALLLTVGMTVSSVACSSGDTGNNSGDNTGSESTQTTGDNGSDTTGDATDGASEEEVVDESAMDYDELSEYVYNQILGEFYEAYETAQAEGDKNVAWALDAVAEAKLLESGVFIPFTSRGGMYAISRVAPYTVSTTYWGNDESRFHNAVVTSDLIKAEDYMAMREKYAELKGTGEYESWVKSFLEEKGYTLTDEYKYPSSGDPTTWDVLSTSRQADTRALVHTYDGLMEYDGEGTQQPALATDYEVSDDGLTYTFHIREGVKWVDSQGREVGDVTADDFVAGMQHMMDAMGGLEYLVQDVIVGADAYINGETTDFSTVGVKAVDDYTLEYDLVAPCTYFNTMLSYSVFAPLNRSYYESCGGKFGDEFDSSASDYTYGTDADHIAYCGPYLVTNFTAKNTITFKANSTYWNKDNINIQTVYFLYNDGTDATKAYNDAKAGTISGCSLSTAALEAAKNDGLYDDYAYISLTDATSFVGFMNVNRAAFANANDATAVKSTQTEEDAARTKAAMRNQEFRLALLQSIDRGTYNAQTNGDDLKYNSIINTYTPGNFVQLEEDVTIAINGTDTTFPAGTYYGEIVQAQLDADGVNAKVWDPEANDGLGSSSGFDGWYNKDAAVEHLNKAVEELAAQGVEVSAENPIQVDYPYFEASEVYANRANAFKKSVEDALGGAVVINLVSCATQDDWYYAGYYTDLGSDANYDIYDVSGWGPDYGDPKTYLDTMLPDYAGYMVKCFGIY</sequence>
<evidence type="ECO:0000256" key="6">
    <source>
        <dbReference type="SAM" id="SignalP"/>
    </source>
</evidence>
<keyword evidence="3" id="KW-0813">Transport</keyword>
<dbReference type="GO" id="GO:0015833">
    <property type="term" value="P:peptide transport"/>
    <property type="evidence" value="ECO:0007669"/>
    <property type="project" value="TreeGrafter"/>
</dbReference>
<dbReference type="PANTHER" id="PTHR30290:SF10">
    <property type="entry name" value="PERIPLASMIC OLIGOPEPTIDE-BINDING PROTEIN-RELATED"/>
    <property type="match status" value="1"/>
</dbReference>
<dbReference type="InterPro" id="IPR023765">
    <property type="entry name" value="SBP_5_CS"/>
</dbReference>
<reference evidence="9" key="1">
    <citation type="submission" date="2016-11" db="EMBL/GenBank/DDBJ databases">
        <authorList>
            <person name="Varghese N."/>
            <person name="Submissions S."/>
        </authorList>
    </citation>
    <scope>NUCLEOTIDE SEQUENCE [LARGE SCALE GENOMIC DNA]</scope>
    <source>
        <strain evidence="9">DSM 3071</strain>
    </source>
</reference>
<dbReference type="Proteomes" id="UP000184278">
    <property type="component" value="Unassembled WGS sequence"/>
</dbReference>
<evidence type="ECO:0000313" key="8">
    <source>
        <dbReference type="EMBL" id="SHH12853.1"/>
    </source>
</evidence>
<feature type="compositionally biased region" description="Acidic residues" evidence="5">
    <location>
        <begin position="58"/>
        <end position="67"/>
    </location>
</feature>
<evidence type="ECO:0000256" key="2">
    <source>
        <dbReference type="ARBA" id="ARBA00005695"/>
    </source>
</evidence>
<feature type="signal peptide" evidence="6">
    <location>
        <begin position="1"/>
        <end position="23"/>
    </location>
</feature>
<feature type="compositionally biased region" description="Low complexity" evidence="5">
    <location>
        <begin position="23"/>
        <end position="57"/>
    </location>
</feature>
<dbReference type="GO" id="GO:0005886">
    <property type="term" value="C:plasma membrane"/>
    <property type="evidence" value="ECO:0007669"/>
    <property type="project" value="UniProtKB-SubCell"/>
</dbReference>
<dbReference type="InterPro" id="IPR000914">
    <property type="entry name" value="SBP_5_dom"/>
</dbReference>
<evidence type="ECO:0000256" key="4">
    <source>
        <dbReference type="ARBA" id="ARBA00022729"/>
    </source>
</evidence>
<organism evidence="8 9">
    <name type="scientific">Butyrivibrio fibrisolvens DSM 3071</name>
    <dbReference type="NCBI Taxonomy" id="1121131"/>
    <lineage>
        <taxon>Bacteria</taxon>
        <taxon>Bacillati</taxon>
        <taxon>Bacillota</taxon>
        <taxon>Clostridia</taxon>
        <taxon>Lachnospirales</taxon>
        <taxon>Lachnospiraceae</taxon>
        <taxon>Butyrivibrio</taxon>
    </lineage>
</organism>
<dbReference type="GeneID" id="89508949"/>
<keyword evidence="9" id="KW-1185">Reference proteome</keyword>
<name>A0A1M5QH46_BUTFI</name>
<evidence type="ECO:0000313" key="9">
    <source>
        <dbReference type="Proteomes" id="UP000184278"/>
    </source>
</evidence>
<dbReference type="PANTHER" id="PTHR30290">
    <property type="entry name" value="PERIPLASMIC BINDING COMPONENT OF ABC TRANSPORTER"/>
    <property type="match status" value="1"/>
</dbReference>
<dbReference type="EMBL" id="FQXK01000003">
    <property type="protein sequence ID" value="SHH12853.1"/>
    <property type="molecule type" value="Genomic_DNA"/>
</dbReference>
<gene>
    <name evidence="8" type="ORF">SAMN02745229_00303</name>
</gene>
<evidence type="ECO:0000256" key="3">
    <source>
        <dbReference type="ARBA" id="ARBA00022448"/>
    </source>
</evidence>
<evidence type="ECO:0000259" key="7">
    <source>
        <dbReference type="Pfam" id="PF00496"/>
    </source>
</evidence>
<dbReference type="STRING" id="1121131.SAMN02745229_00303"/>
<dbReference type="AlphaFoldDB" id="A0A1M5QH46"/>
<dbReference type="PROSITE" id="PS01040">
    <property type="entry name" value="SBP_BACTERIAL_5"/>
    <property type="match status" value="1"/>
</dbReference>
<dbReference type="PROSITE" id="PS51257">
    <property type="entry name" value="PROKAR_LIPOPROTEIN"/>
    <property type="match status" value="1"/>
</dbReference>
<evidence type="ECO:0000256" key="5">
    <source>
        <dbReference type="SAM" id="MobiDB-lite"/>
    </source>
</evidence>
<dbReference type="Gene3D" id="3.10.105.10">
    <property type="entry name" value="Dipeptide-binding Protein, Domain 3"/>
    <property type="match status" value="1"/>
</dbReference>